<feature type="transmembrane region" description="Helical" evidence="2">
    <location>
        <begin position="64"/>
        <end position="94"/>
    </location>
</feature>
<organism evidence="3 4">
    <name type="scientific">Bacteroides stercorirosoris</name>
    <dbReference type="NCBI Taxonomy" id="871324"/>
    <lineage>
        <taxon>Bacteria</taxon>
        <taxon>Pseudomonadati</taxon>
        <taxon>Bacteroidota</taxon>
        <taxon>Bacteroidia</taxon>
        <taxon>Bacteroidales</taxon>
        <taxon>Bacteroidaceae</taxon>
        <taxon>Bacteroides</taxon>
    </lineage>
</organism>
<evidence type="ECO:0000313" key="4">
    <source>
        <dbReference type="Proteomes" id="UP000184192"/>
    </source>
</evidence>
<keyword evidence="4" id="KW-1185">Reference proteome</keyword>
<sequence length="768" mass="86714">MKGKVFSSSQDLYQDQAKILFDFYKDAAEKIVSQEEELEKEMGELKNSLTLNAAGKKKAQTQMYVGIGILVVGLALIAVIGWLSIAIAVGGLYWGIKNYKMFKSSGKSIEDVGVDLKELENKHQQIFRDYKIEKMGVVYVPVASQVPFENKSFVIDHTGNSPVQNFELQLVNNQGALSEKLRELDELSTTAPLVEESKGVEEVSTEDYSTSIPKVKFYDYFGRMDRNLRDSAYYLSDLHTVSVGMPVIPPDSPVISYLNEYGTANPSGAPVLNVFDTAAYDKEIEQFNSLNAMRRSLSDQSEQFEDVLRRLISNVGYAVQTIAAAKVKSTNSLVDSSNQLLFTILKTSHNHYSPKLEKDELEKIRQTNFNFRDTVENYTPFQLKESSRVRYDMKDHSWVAEDGSRTTMPYGISQIQEEIVAPIVQNLLAETRLNRLDIYNDIDNQKRDYLNQWHRETQDFYGRNRTSGDDLINIMRSNLTKLLAAQSTFERLDRMKSRMLQQMMDGDTQELEEVDQLGKNAKQFAEQSDDFKQIQEEFKEYMKFLQGDINKKAKEYGYIEYFDASLRDGMAKKIVDANDNVALLDDRRRPLASINPFYAFASNMPPAPAVEECVEEYMSLDIARVATDSLQEIAENSQEATLDHHAELVDDSDAMEYSVYAPQHMEEAEKTIRMSPDVEAAKPEMSETSEEAEVPKESETPAASEAPVASETSVVSEVPVASEAPVIPETPATPEVSDEMDDLSGLDDLDDLSDLDDLDDLSDLEKDK</sequence>
<keyword evidence="2" id="KW-1133">Transmembrane helix</keyword>
<evidence type="ECO:0000256" key="2">
    <source>
        <dbReference type="SAM" id="Phobius"/>
    </source>
</evidence>
<dbReference type="RefSeq" id="WP_025835195.1">
    <property type="nucleotide sequence ID" value="NZ_FQZN01000002.1"/>
</dbReference>
<feature type="region of interest" description="Disordered" evidence="1">
    <location>
        <begin position="678"/>
        <end position="768"/>
    </location>
</feature>
<feature type="compositionally biased region" description="Low complexity" evidence="1">
    <location>
        <begin position="700"/>
        <end position="726"/>
    </location>
</feature>
<name>A0A1M6AXF4_9BACE</name>
<gene>
    <name evidence="3" type="ORF">SAMN05444350_10260</name>
</gene>
<dbReference type="GeneID" id="92710601"/>
<dbReference type="EMBL" id="FQZN01000002">
    <property type="protein sequence ID" value="SHI41008.1"/>
    <property type="molecule type" value="Genomic_DNA"/>
</dbReference>
<dbReference type="AlphaFoldDB" id="A0A1M6AXF4"/>
<dbReference type="Proteomes" id="UP000184192">
    <property type="component" value="Unassembled WGS sequence"/>
</dbReference>
<evidence type="ECO:0000256" key="1">
    <source>
        <dbReference type="SAM" id="MobiDB-lite"/>
    </source>
</evidence>
<feature type="compositionally biased region" description="Acidic residues" evidence="1">
    <location>
        <begin position="736"/>
        <end position="762"/>
    </location>
</feature>
<keyword evidence="2" id="KW-0472">Membrane</keyword>
<evidence type="ECO:0000313" key="3">
    <source>
        <dbReference type="EMBL" id="SHI41008.1"/>
    </source>
</evidence>
<proteinExistence type="predicted"/>
<reference evidence="4" key="1">
    <citation type="submission" date="2016-11" db="EMBL/GenBank/DDBJ databases">
        <authorList>
            <person name="Varghese N."/>
            <person name="Submissions S."/>
        </authorList>
    </citation>
    <scope>NUCLEOTIDE SEQUENCE [LARGE SCALE GENOMIC DNA]</scope>
    <source>
        <strain evidence="4">DSM 26884</strain>
    </source>
</reference>
<accession>A0A1M6AXF4</accession>
<dbReference type="eggNOG" id="ENOG5032EP8">
    <property type="taxonomic scope" value="Bacteria"/>
</dbReference>
<keyword evidence="2" id="KW-0812">Transmembrane</keyword>
<protein>
    <submittedName>
        <fullName evidence="3">Uncharacterized protein</fullName>
    </submittedName>
</protein>